<organism evidence="2 3">
    <name type="scientific">Rhizopogon vinicolor AM-OR11-026</name>
    <dbReference type="NCBI Taxonomy" id="1314800"/>
    <lineage>
        <taxon>Eukaryota</taxon>
        <taxon>Fungi</taxon>
        <taxon>Dikarya</taxon>
        <taxon>Basidiomycota</taxon>
        <taxon>Agaricomycotina</taxon>
        <taxon>Agaricomycetes</taxon>
        <taxon>Agaricomycetidae</taxon>
        <taxon>Boletales</taxon>
        <taxon>Suillineae</taxon>
        <taxon>Rhizopogonaceae</taxon>
        <taxon>Rhizopogon</taxon>
    </lineage>
</organism>
<dbReference type="OrthoDB" id="2691969at2759"/>
<feature type="compositionally biased region" description="Basic and acidic residues" evidence="1">
    <location>
        <begin position="59"/>
        <end position="69"/>
    </location>
</feature>
<gene>
    <name evidence="2" type="ORF">K503DRAFT_773633</name>
</gene>
<sequence length="187" mass="20801">MDDLSCLGCGKAFTTQKRLSGHEASCDANKRFDIVVYKRQRRLEKDRRKKDRSKRQRVHKDTSSPERNAKNASSLPDADVQVDIDNDLYSDIVYEPGPSGSNAVPVSPAPDAPPVIVSARSGRRIRMPARYTDYLPATTRHILHVPPTNPQDLETPAREERVHSPPTPTNGNNVSGEKLVRLNGNPL</sequence>
<feature type="compositionally biased region" description="Basic residues" evidence="1">
    <location>
        <begin position="43"/>
        <end position="58"/>
    </location>
</feature>
<evidence type="ECO:0000313" key="3">
    <source>
        <dbReference type="Proteomes" id="UP000092154"/>
    </source>
</evidence>
<accession>A0A1B7MRR8</accession>
<dbReference type="EMBL" id="KV448512">
    <property type="protein sequence ID" value="OAX35309.1"/>
    <property type="molecule type" value="Genomic_DNA"/>
</dbReference>
<dbReference type="AlphaFoldDB" id="A0A1B7MRR8"/>
<feature type="region of interest" description="Disordered" evidence="1">
    <location>
        <begin position="142"/>
        <end position="187"/>
    </location>
</feature>
<protein>
    <submittedName>
        <fullName evidence="2">Uncharacterized protein</fullName>
    </submittedName>
</protein>
<dbReference type="InParanoid" id="A0A1B7MRR8"/>
<name>A0A1B7MRR8_9AGAM</name>
<keyword evidence="3" id="KW-1185">Reference proteome</keyword>
<evidence type="ECO:0000313" key="2">
    <source>
        <dbReference type="EMBL" id="OAX35309.1"/>
    </source>
</evidence>
<evidence type="ECO:0000256" key="1">
    <source>
        <dbReference type="SAM" id="MobiDB-lite"/>
    </source>
</evidence>
<proteinExistence type="predicted"/>
<dbReference type="Proteomes" id="UP000092154">
    <property type="component" value="Unassembled WGS sequence"/>
</dbReference>
<feature type="region of interest" description="Disordered" evidence="1">
    <location>
        <begin position="89"/>
        <end position="108"/>
    </location>
</feature>
<reference evidence="2 3" key="1">
    <citation type="submission" date="2016-06" db="EMBL/GenBank/DDBJ databases">
        <title>Comparative genomics of the ectomycorrhizal sister species Rhizopogon vinicolor and Rhizopogon vesiculosus (Basidiomycota: Boletales) reveals a divergence of the mating type B locus.</title>
        <authorList>
            <consortium name="DOE Joint Genome Institute"/>
            <person name="Mujic A.B."/>
            <person name="Kuo A."/>
            <person name="Tritt A."/>
            <person name="Lipzen A."/>
            <person name="Chen C."/>
            <person name="Johnson J."/>
            <person name="Sharma A."/>
            <person name="Barry K."/>
            <person name="Grigoriev I.V."/>
            <person name="Spatafora J.W."/>
        </authorList>
    </citation>
    <scope>NUCLEOTIDE SEQUENCE [LARGE SCALE GENOMIC DNA]</scope>
    <source>
        <strain evidence="2 3">AM-OR11-026</strain>
    </source>
</reference>
<feature type="region of interest" description="Disordered" evidence="1">
    <location>
        <begin position="43"/>
        <end position="81"/>
    </location>
</feature>